<gene>
    <name evidence="1" type="ORF">Cgig2_023536</name>
</gene>
<name>A0A9Q1GWJ8_9CARY</name>
<dbReference type="EMBL" id="JAKOGI010001293">
    <property type="protein sequence ID" value="KAJ8426420.1"/>
    <property type="molecule type" value="Genomic_DNA"/>
</dbReference>
<comment type="caution">
    <text evidence="1">The sequence shown here is derived from an EMBL/GenBank/DDBJ whole genome shotgun (WGS) entry which is preliminary data.</text>
</comment>
<dbReference type="AlphaFoldDB" id="A0A9Q1GWJ8"/>
<proteinExistence type="predicted"/>
<dbReference type="OrthoDB" id="1302580at2759"/>
<organism evidence="1 2">
    <name type="scientific">Carnegiea gigantea</name>
    <dbReference type="NCBI Taxonomy" id="171969"/>
    <lineage>
        <taxon>Eukaryota</taxon>
        <taxon>Viridiplantae</taxon>
        <taxon>Streptophyta</taxon>
        <taxon>Embryophyta</taxon>
        <taxon>Tracheophyta</taxon>
        <taxon>Spermatophyta</taxon>
        <taxon>Magnoliopsida</taxon>
        <taxon>eudicotyledons</taxon>
        <taxon>Gunneridae</taxon>
        <taxon>Pentapetalae</taxon>
        <taxon>Caryophyllales</taxon>
        <taxon>Cactineae</taxon>
        <taxon>Cactaceae</taxon>
        <taxon>Cactoideae</taxon>
        <taxon>Echinocereeae</taxon>
        <taxon>Carnegiea</taxon>
    </lineage>
</organism>
<keyword evidence="2" id="KW-1185">Reference proteome</keyword>
<evidence type="ECO:0000313" key="1">
    <source>
        <dbReference type="EMBL" id="KAJ8426420.1"/>
    </source>
</evidence>
<reference evidence="1" key="1">
    <citation type="submission" date="2022-04" db="EMBL/GenBank/DDBJ databases">
        <title>Carnegiea gigantea Genome sequencing and assembly v2.</title>
        <authorList>
            <person name="Copetti D."/>
            <person name="Sanderson M.J."/>
            <person name="Burquez A."/>
            <person name="Wojciechowski M.F."/>
        </authorList>
    </citation>
    <scope>NUCLEOTIDE SEQUENCE</scope>
    <source>
        <strain evidence="1">SGP5-SGP5p</strain>
        <tissue evidence="1">Aerial part</tissue>
    </source>
</reference>
<accession>A0A9Q1GWJ8</accession>
<evidence type="ECO:0000313" key="2">
    <source>
        <dbReference type="Proteomes" id="UP001153076"/>
    </source>
</evidence>
<protein>
    <submittedName>
        <fullName evidence="1">Uncharacterized protein</fullName>
    </submittedName>
</protein>
<dbReference type="InterPro" id="IPR004252">
    <property type="entry name" value="Probable_transposase_24"/>
</dbReference>
<sequence>MTFEIRKSGKQPAWLSKKVYDGLCANWESDKFKEKSVLGKTNRASPLVAKELKRESTIDESFARTHSRKKDQSFVDEKSKDAYFKRRLSEIQSSTQGEGTQGDGTLLLQLSTQTQMNIWKEAVGLKKKGKIYEFGMKGSCASSTNPSTTTKVPIEVHEKEKQSKKKIKVEVESG</sequence>
<dbReference type="Proteomes" id="UP001153076">
    <property type="component" value="Unassembled WGS sequence"/>
</dbReference>
<dbReference type="Pfam" id="PF03004">
    <property type="entry name" value="Transposase_24"/>
    <property type="match status" value="1"/>
</dbReference>